<evidence type="ECO:0000256" key="8">
    <source>
        <dbReference type="ARBA" id="ARBA00022840"/>
    </source>
</evidence>
<dbReference type="InterPro" id="IPR050264">
    <property type="entry name" value="Bact_CCA-adding_enz_type3_sf"/>
</dbReference>
<dbReference type="SUPFAM" id="SSF81891">
    <property type="entry name" value="Poly A polymerase C-terminal region-like"/>
    <property type="match status" value="1"/>
</dbReference>
<evidence type="ECO:0000256" key="10">
    <source>
        <dbReference type="ARBA" id="ARBA00022884"/>
    </source>
</evidence>
<feature type="binding site" evidence="11">
    <location>
        <position position="154"/>
    </location>
    <ligand>
        <name>CTP</name>
        <dbReference type="ChEBI" id="CHEBI:37563"/>
    </ligand>
</feature>
<dbReference type="EC" id="2.7.7.72" evidence="11"/>
<keyword evidence="3 11" id="KW-0819">tRNA processing</keyword>
<keyword evidence="6 11" id="KW-0547">Nucleotide-binding</keyword>
<feature type="binding site" evidence="11">
    <location>
        <position position="160"/>
    </location>
    <ligand>
        <name>ATP</name>
        <dbReference type="ChEBI" id="CHEBI:30616"/>
    </ligand>
</feature>
<feature type="binding site" evidence="11">
    <location>
        <position position="40"/>
    </location>
    <ligand>
        <name>Mg(2+)</name>
        <dbReference type="ChEBI" id="CHEBI:18420"/>
    </ligand>
</feature>
<dbReference type="CDD" id="cd05398">
    <property type="entry name" value="NT_ClassII-CCAase"/>
    <property type="match status" value="1"/>
</dbReference>
<keyword evidence="9 11" id="KW-0460">Magnesium</keyword>
<comment type="caution">
    <text evidence="15">The sequence shown here is derived from an EMBL/GenBank/DDBJ whole genome shotgun (WGS) entry which is preliminary data.</text>
</comment>
<comment type="cofactor">
    <cofactor evidence="1 11">
        <name>Mg(2+)</name>
        <dbReference type="ChEBI" id="CHEBI:18420"/>
    </cofactor>
</comment>
<feature type="binding site" evidence="11">
    <location>
        <position position="157"/>
    </location>
    <ligand>
        <name>CTP</name>
        <dbReference type="ChEBI" id="CHEBI:37563"/>
    </ligand>
</feature>
<feature type="binding site" evidence="11">
    <location>
        <position position="163"/>
    </location>
    <ligand>
        <name>ATP</name>
        <dbReference type="ChEBI" id="CHEBI:30616"/>
    </ligand>
</feature>
<evidence type="ECO:0000256" key="1">
    <source>
        <dbReference type="ARBA" id="ARBA00001946"/>
    </source>
</evidence>
<feature type="binding site" evidence="11">
    <location>
        <position position="30"/>
    </location>
    <ligand>
        <name>CTP</name>
        <dbReference type="ChEBI" id="CHEBI:37563"/>
    </ligand>
</feature>
<keyword evidence="5 11" id="KW-0479">Metal-binding</keyword>
<comment type="catalytic activity">
    <reaction evidence="11">
        <text>a tRNA precursor + 2 CTP + ATP = a tRNA with a 3' CCA end + 3 diphosphate</text>
        <dbReference type="Rhea" id="RHEA:14433"/>
        <dbReference type="Rhea" id="RHEA-COMP:10465"/>
        <dbReference type="Rhea" id="RHEA-COMP:10468"/>
        <dbReference type="ChEBI" id="CHEBI:30616"/>
        <dbReference type="ChEBI" id="CHEBI:33019"/>
        <dbReference type="ChEBI" id="CHEBI:37563"/>
        <dbReference type="ChEBI" id="CHEBI:74896"/>
        <dbReference type="ChEBI" id="CHEBI:83071"/>
        <dbReference type="EC" id="2.7.7.72"/>
    </reaction>
</comment>
<comment type="subunit">
    <text evidence="11">Homodimer.</text>
</comment>
<evidence type="ECO:0000256" key="11">
    <source>
        <dbReference type="HAMAP-Rule" id="MF_01263"/>
    </source>
</evidence>
<comment type="miscellaneous">
    <text evidence="11">A single active site specifically recognizes both ATP and CTP and is responsible for their addition.</text>
</comment>
<accession>A0A099W915</accession>
<feature type="domain" description="CCA-adding enzyme C-terminal" evidence="14">
    <location>
        <begin position="245"/>
        <end position="385"/>
    </location>
</feature>
<evidence type="ECO:0000313" key="15">
    <source>
        <dbReference type="EMBL" id="KGL40610.1"/>
    </source>
</evidence>
<protein>
    <recommendedName>
        <fullName evidence="11">CCA-adding enzyme</fullName>
        <ecNumber evidence="11">2.7.7.72</ecNumber>
    </recommendedName>
    <alternativeName>
        <fullName evidence="11">CCA tRNA nucleotidyltransferase</fullName>
    </alternativeName>
    <alternativeName>
        <fullName evidence="11">tRNA CCA-pyrophosphorylase</fullName>
    </alternativeName>
    <alternativeName>
        <fullName evidence="11">tRNA adenylyl-/cytidylyl- transferase</fullName>
    </alternativeName>
    <alternativeName>
        <fullName evidence="11">tRNA nucleotidyltransferase</fullName>
    </alternativeName>
    <alternativeName>
        <fullName evidence="11">tRNA-NT</fullName>
    </alternativeName>
</protein>
<evidence type="ECO:0000256" key="3">
    <source>
        <dbReference type="ARBA" id="ARBA00022694"/>
    </source>
</evidence>
<dbReference type="PANTHER" id="PTHR46173:SF1">
    <property type="entry name" value="CCA TRNA NUCLEOTIDYLTRANSFERASE 1, MITOCHONDRIAL"/>
    <property type="match status" value="1"/>
</dbReference>
<comment type="similarity">
    <text evidence="11">Belongs to the tRNA nucleotidyltransferase/poly(A) polymerase family. Bacterial CCA-adding enzyme type 3 subfamily.</text>
</comment>
<feature type="binding site" evidence="11">
    <location>
        <position position="163"/>
    </location>
    <ligand>
        <name>CTP</name>
        <dbReference type="ChEBI" id="CHEBI:37563"/>
    </ligand>
</feature>
<proteinExistence type="inferred from homology"/>
<keyword evidence="2 11" id="KW-0808">Transferase</keyword>
<evidence type="ECO:0000259" key="12">
    <source>
        <dbReference type="Pfam" id="PF01743"/>
    </source>
</evidence>
<dbReference type="AlphaFoldDB" id="A0A099W915"/>
<feature type="domain" description="tRNA nucleotidyltransferase/poly(A) polymerase RNA and SrmB- binding" evidence="13">
    <location>
        <begin position="170"/>
        <end position="227"/>
    </location>
</feature>
<gene>
    <name evidence="11" type="primary">cca</name>
    <name evidence="15" type="ORF">EP57_08625</name>
</gene>
<dbReference type="eggNOG" id="COG0617">
    <property type="taxonomic scope" value="Bacteria"/>
</dbReference>
<keyword evidence="10 11" id="KW-0694">RNA-binding</keyword>
<keyword evidence="16" id="KW-1185">Reference proteome</keyword>
<dbReference type="GO" id="GO:0004810">
    <property type="term" value="F:CCA tRNA nucleotidyltransferase activity"/>
    <property type="evidence" value="ECO:0007669"/>
    <property type="project" value="UniProtKB-UniRule"/>
</dbReference>
<dbReference type="STRING" id="1552123.EP57_08625"/>
<dbReference type="Gene3D" id="1.20.58.560">
    <property type="match status" value="1"/>
</dbReference>
<evidence type="ECO:0000256" key="7">
    <source>
        <dbReference type="ARBA" id="ARBA00022800"/>
    </source>
</evidence>
<organism evidence="15 16">
    <name type="scientific">Listeria booriae</name>
    <dbReference type="NCBI Taxonomy" id="1552123"/>
    <lineage>
        <taxon>Bacteria</taxon>
        <taxon>Bacillati</taxon>
        <taxon>Bacillota</taxon>
        <taxon>Bacilli</taxon>
        <taxon>Bacillales</taxon>
        <taxon>Listeriaceae</taxon>
        <taxon>Listeria</taxon>
    </lineage>
</organism>
<dbReference type="Gene3D" id="3.30.460.10">
    <property type="entry name" value="Beta Polymerase, domain 2"/>
    <property type="match status" value="1"/>
</dbReference>
<evidence type="ECO:0000256" key="9">
    <source>
        <dbReference type="ARBA" id="ARBA00022842"/>
    </source>
</evidence>
<dbReference type="InterPro" id="IPR023068">
    <property type="entry name" value="CCA-adding_enz_firmicutes"/>
</dbReference>
<dbReference type="EMBL" id="JNFA01000023">
    <property type="protein sequence ID" value="KGL40610.1"/>
    <property type="molecule type" value="Genomic_DNA"/>
</dbReference>
<evidence type="ECO:0000256" key="2">
    <source>
        <dbReference type="ARBA" id="ARBA00022679"/>
    </source>
</evidence>
<dbReference type="InterPro" id="IPR002646">
    <property type="entry name" value="PolA_pol_head_dom"/>
</dbReference>
<evidence type="ECO:0000259" key="14">
    <source>
        <dbReference type="Pfam" id="PF13735"/>
    </source>
</evidence>
<dbReference type="InterPro" id="IPR032810">
    <property type="entry name" value="CCA-adding_enz_C"/>
</dbReference>
<dbReference type="OrthoDB" id="9805698at2"/>
<keyword evidence="8 11" id="KW-0067">ATP-binding</keyword>
<dbReference type="NCBIfam" id="NF009814">
    <property type="entry name" value="PRK13299.1"/>
    <property type="match status" value="1"/>
</dbReference>
<keyword evidence="7 11" id="KW-0692">RNA repair</keyword>
<evidence type="ECO:0000256" key="5">
    <source>
        <dbReference type="ARBA" id="ARBA00022723"/>
    </source>
</evidence>
<dbReference type="PANTHER" id="PTHR46173">
    <property type="entry name" value="CCA TRNA NUCLEOTIDYLTRANSFERASE 1, MITOCHONDRIAL"/>
    <property type="match status" value="1"/>
</dbReference>
<feature type="domain" description="Poly A polymerase head" evidence="12">
    <location>
        <begin position="22"/>
        <end position="142"/>
    </location>
</feature>
<feature type="binding site" evidence="11">
    <location>
        <position position="27"/>
    </location>
    <ligand>
        <name>ATP</name>
        <dbReference type="ChEBI" id="CHEBI:30616"/>
    </ligand>
</feature>
<dbReference type="Pfam" id="PF12627">
    <property type="entry name" value="PolyA_pol_RNAbd"/>
    <property type="match status" value="1"/>
</dbReference>
<dbReference type="Pfam" id="PF01743">
    <property type="entry name" value="PolyA_pol"/>
    <property type="match status" value="1"/>
</dbReference>
<comment type="catalytic activity">
    <reaction evidence="11">
        <text>a tRNA with a 3' CCA end + 2 CTP + ATP = a tRNA with a 3' CCACCA end + 3 diphosphate</text>
        <dbReference type="Rhea" id="RHEA:76235"/>
        <dbReference type="Rhea" id="RHEA-COMP:10468"/>
        <dbReference type="Rhea" id="RHEA-COMP:18655"/>
        <dbReference type="ChEBI" id="CHEBI:30616"/>
        <dbReference type="ChEBI" id="CHEBI:33019"/>
        <dbReference type="ChEBI" id="CHEBI:37563"/>
        <dbReference type="ChEBI" id="CHEBI:83071"/>
        <dbReference type="ChEBI" id="CHEBI:195187"/>
    </reaction>
</comment>
<dbReference type="InterPro" id="IPR043519">
    <property type="entry name" value="NT_sf"/>
</dbReference>
<evidence type="ECO:0000259" key="13">
    <source>
        <dbReference type="Pfam" id="PF12627"/>
    </source>
</evidence>
<feature type="binding site" evidence="11">
    <location>
        <position position="111"/>
    </location>
    <ligand>
        <name>CTP</name>
        <dbReference type="ChEBI" id="CHEBI:37563"/>
    </ligand>
</feature>
<feature type="binding site" evidence="11">
    <location>
        <position position="111"/>
    </location>
    <ligand>
        <name>ATP</name>
        <dbReference type="ChEBI" id="CHEBI:30616"/>
    </ligand>
</feature>
<dbReference type="Pfam" id="PF13735">
    <property type="entry name" value="tRNA_NucTran2_2"/>
    <property type="match status" value="1"/>
</dbReference>
<dbReference type="GO" id="GO:0042245">
    <property type="term" value="P:RNA repair"/>
    <property type="evidence" value="ECO:0007669"/>
    <property type="project" value="UniProtKB-KW"/>
</dbReference>
<name>A0A099W915_9LIST</name>
<dbReference type="Gene3D" id="1.10.110.30">
    <property type="match status" value="1"/>
</dbReference>
<dbReference type="Gene3D" id="1.10.246.80">
    <property type="match status" value="1"/>
</dbReference>
<reference evidence="15 16" key="1">
    <citation type="submission" date="2014-05" db="EMBL/GenBank/DDBJ databases">
        <title>Novel Listeriaceae from food processing environments.</title>
        <authorList>
            <person name="den Bakker H.C."/>
        </authorList>
    </citation>
    <scope>NUCLEOTIDE SEQUENCE [LARGE SCALE GENOMIC DNA]</scope>
    <source>
        <strain evidence="15 16">FSL A5-0281</strain>
    </source>
</reference>
<dbReference type="GeneID" id="58717436"/>
<keyword evidence="4 11" id="KW-0548">Nucleotidyltransferase</keyword>
<sequence>MKEIFRKAVPVLEKLEQAGFEAYFVGGSVRDVILGRDVADIDIATSAFPEEVKQIFTRTFDTGIEHGTVSVLEAGEIYEITTFRTEGTYADFRRPDEVTFIRSLEKDLERRDFTMNAIAMGLDGRFIDPFGGQEDMKKKQIRAVGKPWERFHEDALRMMRGVRFVSQLQFQLEADTYAAMQQNRALLANIAVERIAVELVKLMKGQAVKEGLKLLAELDMLPFLPGFQEKAPAVEALQNWHLEDLQEETVIWFVLVLALEPENVTSFLRAWKLPNKLIRDVAKAMKKAEKTVWSDYELFETGIETVRLIDYGHYVRTGKSQWKDLQARFLALPIQSRNDVQASGNDVMTWTNKTGGPWLKELLARLDQAIIEGDIANNPEEIKGWVKHVIN</sequence>
<feature type="binding site" evidence="11">
    <location>
        <position position="42"/>
    </location>
    <ligand>
        <name>Mg(2+)</name>
        <dbReference type="ChEBI" id="CHEBI:18420"/>
    </ligand>
</feature>
<dbReference type="GO" id="GO:0000287">
    <property type="term" value="F:magnesium ion binding"/>
    <property type="evidence" value="ECO:0007669"/>
    <property type="project" value="UniProtKB-UniRule"/>
</dbReference>
<dbReference type="GO" id="GO:0001680">
    <property type="term" value="P:tRNA 3'-terminal CCA addition"/>
    <property type="evidence" value="ECO:0007669"/>
    <property type="project" value="UniProtKB-UniRule"/>
</dbReference>
<feature type="binding site" evidence="11">
    <location>
        <position position="30"/>
    </location>
    <ligand>
        <name>ATP</name>
        <dbReference type="ChEBI" id="CHEBI:30616"/>
    </ligand>
</feature>
<dbReference type="InterPro" id="IPR032828">
    <property type="entry name" value="PolyA_RNA-bd"/>
</dbReference>
<dbReference type="HAMAP" id="MF_01263">
    <property type="entry name" value="CCA_bact_type3"/>
    <property type="match status" value="1"/>
</dbReference>
<dbReference type="GO" id="GO:0005524">
    <property type="term" value="F:ATP binding"/>
    <property type="evidence" value="ECO:0007669"/>
    <property type="project" value="UniProtKB-UniRule"/>
</dbReference>
<feature type="binding site" evidence="11">
    <location>
        <position position="27"/>
    </location>
    <ligand>
        <name>CTP</name>
        <dbReference type="ChEBI" id="CHEBI:37563"/>
    </ligand>
</feature>
<evidence type="ECO:0000313" key="16">
    <source>
        <dbReference type="Proteomes" id="UP000029844"/>
    </source>
</evidence>
<feature type="binding site" evidence="11">
    <location>
        <position position="157"/>
    </location>
    <ligand>
        <name>ATP</name>
        <dbReference type="ChEBI" id="CHEBI:30616"/>
    </ligand>
</feature>
<feature type="binding site" evidence="11">
    <location>
        <position position="154"/>
    </location>
    <ligand>
        <name>ATP</name>
        <dbReference type="ChEBI" id="CHEBI:30616"/>
    </ligand>
</feature>
<dbReference type="Proteomes" id="UP000029844">
    <property type="component" value="Unassembled WGS sequence"/>
</dbReference>
<dbReference type="GO" id="GO:0160016">
    <property type="term" value="F:CCACCA tRNA nucleotidyltransferase activity"/>
    <property type="evidence" value="ECO:0007669"/>
    <property type="project" value="RHEA"/>
</dbReference>
<dbReference type="SUPFAM" id="SSF81301">
    <property type="entry name" value="Nucleotidyltransferase"/>
    <property type="match status" value="1"/>
</dbReference>
<comment type="function">
    <text evidence="11">Catalyzes the addition and repair of the essential 3'-terminal CCA sequence in tRNAs without using a nucleic acid template. Adds these three nucleotides in the order of C, C, and A to the tRNA nucleotide-73, using CTP and ATP as substrates and producing inorganic pyrophosphate. tRNA 3'-terminal CCA addition is required both for tRNA processing and repair. Also involved in tRNA surveillance by mediating tandem CCA addition to generate a CCACCA at the 3' terminus of unstable tRNAs. While stable tRNAs receive only 3'-terminal CCA, unstable tRNAs are marked with CCACCA and rapidly degraded.</text>
</comment>
<evidence type="ECO:0000256" key="4">
    <source>
        <dbReference type="ARBA" id="ARBA00022695"/>
    </source>
</evidence>
<dbReference type="GO" id="GO:0000049">
    <property type="term" value="F:tRNA binding"/>
    <property type="evidence" value="ECO:0007669"/>
    <property type="project" value="UniProtKB-UniRule"/>
</dbReference>
<feature type="binding site" evidence="11">
    <location>
        <position position="160"/>
    </location>
    <ligand>
        <name>CTP</name>
        <dbReference type="ChEBI" id="CHEBI:37563"/>
    </ligand>
</feature>
<dbReference type="RefSeq" id="WP_036085812.1">
    <property type="nucleotide sequence ID" value="NZ_CBCSHQ010000004.1"/>
</dbReference>
<evidence type="ECO:0000256" key="6">
    <source>
        <dbReference type="ARBA" id="ARBA00022741"/>
    </source>
</evidence>